<keyword evidence="7 10" id="KW-0460">Magnesium</keyword>
<gene>
    <name evidence="12" type="primary">apbE_1</name>
    <name evidence="12" type="ORF">MFFC18_12330</name>
</gene>
<dbReference type="PANTHER" id="PTHR30040:SF2">
    <property type="entry name" value="FAD:PROTEIN FMN TRANSFERASE"/>
    <property type="match status" value="1"/>
</dbReference>
<keyword evidence="5 10" id="KW-0479">Metal-binding</keyword>
<reference evidence="12 13" key="1">
    <citation type="submission" date="2019-08" db="EMBL/GenBank/DDBJ databases">
        <title>Deep-cultivation of Planctomycetes and their phenomic and genomic characterization uncovers novel biology.</title>
        <authorList>
            <person name="Wiegand S."/>
            <person name="Jogler M."/>
            <person name="Boedeker C."/>
            <person name="Pinto D."/>
            <person name="Vollmers J."/>
            <person name="Rivas-Marin E."/>
            <person name="Kohn T."/>
            <person name="Peeters S.H."/>
            <person name="Heuer A."/>
            <person name="Rast P."/>
            <person name="Oberbeckmann S."/>
            <person name="Bunk B."/>
            <person name="Jeske O."/>
            <person name="Meyerdierks A."/>
            <person name="Storesund J.E."/>
            <person name="Kallscheuer N."/>
            <person name="Luecker S."/>
            <person name="Lage O.M."/>
            <person name="Pohl T."/>
            <person name="Merkel B.J."/>
            <person name="Hornburger P."/>
            <person name="Mueller R.-W."/>
            <person name="Bruemmer F."/>
            <person name="Labrenz M."/>
            <person name="Spormann A.M."/>
            <person name="Op den Camp H."/>
            <person name="Overmann J."/>
            <person name="Amann R."/>
            <person name="Jetten M.S.M."/>
            <person name="Mascher T."/>
            <person name="Medema M.H."/>
            <person name="Devos D.P."/>
            <person name="Kaster A.-K."/>
            <person name="Ovreas L."/>
            <person name="Rohde M."/>
            <person name="Galperin M.Y."/>
            <person name="Jogler C."/>
        </authorList>
    </citation>
    <scope>NUCLEOTIDE SEQUENCE [LARGE SCALE GENOMIC DNA]</scope>
    <source>
        <strain evidence="12 13">FC18</strain>
    </source>
</reference>
<keyword evidence="4 10" id="KW-0808">Transferase</keyword>
<dbReference type="STRING" id="980251.GCA_001642875_01707"/>
<dbReference type="KEGG" id="mff:MFFC18_12330"/>
<evidence type="ECO:0000256" key="10">
    <source>
        <dbReference type="PIRNR" id="PIRNR006268"/>
    </source>
</evidence>
<dbReference type="PIRSF" id="PIRSF006268">
    <property type="entry name" value="ApbE"/>
    <property type="match status" value="1"/>
</dbReference>
<protein>
    <recommendedName>
        <fullName evidence="2 10">FAD:protein FMN transferase</fullName>
        <ecNumber evidence="1 10">2.7.1.180</ecNumber>
    </recommendedName>
    <alternativeName>
        <fullName evidence="8 10">Flavin transferase</fullName>
    </alternativeName>
</protein>
<dbReference type="InterPro" id="IPR003374">
    <property type="entry name" value="ApbE-like_sf"/>
</dbReference>
<accession>A0A5B9P435</accession>
<dbReference type="Proteomes" id="UP000322214">
    <property type="component" value="Chromosome"/>
</dbReference>
<dbReference type="GO" id="GO:0046872">
    <property type="term" value="F:metal ion binding"/>
    <property type="evidence" value="ECO:0007669"/>
    <property type="project" value="UniProtKB-UniRule"/>
</dbReference>
<evidence type="ECO:0000256" key="4">
    <source>
        <dbReference type="ARBA" id="ARBA00022679"/>
    </source>
</evidence>
<keyword evidence="13" id="KW-1185">Reference proteome</keyword>
<evidence type="ECO:0000313" key="12">
    <source>
        <dbReference type="EMBL" id="QEG21377.1"/>
    </source>
</evidence>
<evidence type="ECO:0000256" key="8">
    <source>
        <dbReference type="ARBA" id="ARBA00031306"/>
    </source>
</evidence>
<feature type="binding site" evidence="11">
    <location>
        <position position="312"/>
    </location>
    <ligand>
        <name>Mg(2+)</name>
        <dbReference type="ChEBI" id="CHEBI:18420"/>
    </ligand>
</feature>
<feature type="binding site" evidence="11">
    <location>
        <position position="194"/>
    </location>
    <ligand>
        <name>Mg(2+)</name>
        <dbReference type="ChEBI" id="CHEBI:18420"/>
    </ligand>
</feature>
<evidence type="ECO:0000256" key="9">
    <source>
        <dbReference type="ARBA" id="ARBA00048540"/>
    </source>
</evidence>
<comment type="catalytic activity">
    <reaction evidence="9 10">
        <text>L-threonyl-[protein] + FAD = FMN-L-threonyl-[protein] + AMP + H(+)</text>
        <dbReference type="Rhea" id="RHEA:36847"/>
        <dbReference type="Rhea" id="RHEA-COMP:11060"/>
        <dbReference type="Rhea" id="RHEA-COMP:11061"/>
        <dbReference type="ChEBI" id="CHEBI:15378"/>
        <dbReference type="ChEBI" id="CHEBI:30013"/>
        <dbReference type="ChEBI" id="CHEBI:57692"/>
        <dbReference type="ChEBI" id="CHEBI:74257"/>
        <dbReference type="ChEBI" id="CHEBI:456215"/>
        <dbReference type="EC" id="2.7.1.180"/>
    </reaction>
</comment>
<dbReference type="InterPro" id="IPR024932">
    <property type="entry name" value="ApbE"/>
</dbReference>
<dbReference type="OrthoDB" id="9778595at2"/>
<feature type="binding site" evidence="11">
    <location>
        <position position="316"/>
    </location>
    <ligand>
        <name>Mg(2+)</name>
        <dbReference type="ChEBI" id="CHEBI:18420"/>
    </ligand>
</feature>
<evidence type="ECO:0000256" key="5">
    <source>
        <dbReference type="ARBA" id="ARBA00022723"/>
    </source>
</evidence>
<evidence type="ECO:0000256" key="7">
    <source>
        <dbReference type="ARBA" id="ARBA00022842"/>
    </source>
</evidence>
<dbReference type="GO" id="GO:0016740">
    <property type="term" value="F:transferase activity"/>
    <property type="evidence" value="ECO:0007669"/>
    <property type="project" value="UniProtKB-UniRule"/>
</dbReference>
<evidence type="ECO:0000313" key="13">
    <source>
        <dbReference type="Proteomes" id="UP000322214"/>
    </source>
</evidence>
<keyword evidence="12" id="KW-0449">Lipoprotein</keyword>
<dbReference type="AlphaFoldDB" id="A0A5B9P435"/>
<evidence type="ECO:0000256" key="1">
    <source>
        <dbReference type="ARBA" id="ARBA00011955"/>
    </source>
</evidence>
<dbReference type="SUPFAM" id="SSF143631">
    <property type="entry name" value="ApbE-like"/>
    <property type="match status" value="1"/>
</dbReference>
<dbReference type="Gene3D" id="3.10.520.10">
    <property type="entry name" value="ApbE-like domains"/>
    <property type="match status" value="1"/>
</dbReference>
<proteinExistence type="inferred from homology"/>
<dbReference type="EC" id="2.7.1.180" evidence="1 10"/>
<name>A0A5B9P435_9BACT</name>
<dbReference type="PANTHER" id="PTHR30040">
    <property type="entry name" value="THIAMINE BIOSYNTHESIS LIPOPROTEIN APBE"/>
    <property type="match status" value="1"/>
</dbReference>
<dbReference type="RefSeq" id="WP_075081633.1">
    <property type="nucleotide sequence ID" value="NZ_CP042912.1"/>
</dbReference>
<evidence type="ECO:0000256" key="3">
    <source>
        <dbReference type="ARBA" id="ARBA00022630"/>
    </source>
</evidence>
<dbReference type="EMBL" id="CP042912">
    <property type="protein sequence ID" value="QEG21377.1"/>
    <property type="molecule type" value="Genomic_DNA"/>
</dbReference>
<comment type="cofactor">
    <cofactor evidence="11">
        <name>Mg(2+)</name>
        <dbReference type="ChEBI" id="CHEBI:18420"/>
    </cofactor>
    <cofactor evidence="11">
        <name>Mn(2+)</name>
        <dbReference type="ChEBI" id="CHEBI:29035"/>
    </cofactor>
    <text evidence="11">Magnesium. Can also use manganese.</text>
</comment>
<keyword evidence="6 10" id="KW-0274">FAD</keyword>
<keyword evidence="3 10" id="KW-0285">Flavoprotein</keyword>
<dbReference type="Pfam" id="PF02424">
    <property type="entry name" value="ApbE"/>
    <property type="match status" value="1"/>
</dbReference>
<sequence length="367" mass="40771">MNQPSNRREFLKGRSLVQAARQALENFEFDVPDLNLDVSETKQAAYLETYEKRAMACTWELMFNMQQYRESGLAAAKAMQLIDELESQLTVYQDDSEVSQMNQNAFREPFVVSEPLFHLLQRAQAIHESTAGAFDVTAGKLSQVWGFEQRSGSVPGEETLAETLNSIGMQHLVLDNASNSVRFAVPNLKVNLGGIGKGYAIDRVAAKIREHEVHDFVLHGGQSSVIAAGNQKDITSDSGSGWPVGLSHPVLPDRRLAEFYLRDAALGTSGTARQGFFHQGKRFGHIIHPKTGWPTDHFLSTTVISNSAELSDALATAFFVMPIESVEEFCRQHTDVRAVLVSDNPGGDKSRVQLDWFNIDDADWKRV</sequence>
<evidence type="ECO:0000256" key="11">
    <source>
        <dbReference type="PIRSR" id="PIRSR006268-2"/>
    </source>
</evidence>
<comment type="similarity">
    <text evidence="10">Belongs to the ApbE family.</text>
</comment>
<evidence type="ECO:0000256" key="2">
    <source>
        <dbReference type="ARBA" id="ARBA00016337"/>
    </source>
</evidence>
<organism evidence="12 13">
    <name type="scientific">Mariniblastus fucicola</name>
    <dbReference type="NCBI Taxonomy" id="980251"/>
    <lineage>
        <taxon>Bacteria</taxon>
        <taxon>Pseudomonadati</taxon>
        <taxon>Planctomycetota</taxon>
        <taxon>Planctomycetia</taxon>
        <taxon>Pirellulales</taxon>
        <taxon>Pirellulaceae</taxon>
        <taxon>Mariniblastus</taxon>
    </lineage>
</organism>
<evidence type="ECO:0000256" key="6">
    <source>
        <dbReference type="ARBA" id="ARBA00022827"/>
    </source>
</evidence>